<gene>
    <name evidence="1" type="ORF">SOCE26_051300</name>
</gene>
<evidence type="ECO:0000313" key="2">
    <source>
        <dbReference type="Proteomes" id="UP000238348"/>
    </source>
</evidence>
<accession>A0A2L0EWJ9</accession>
<dbReference type="RefSeq" id="WP_159397290.1">
    <property type="nucleotide sequence ID" value="NZ_CP012673.1"/>
</dbReference>
<protein>
    <submittedName>
        <fullName evidence="1">Uncharacterized protein</fullName>
    </submittedName>
</protein>
<reference evidence="1 2" key="1">
    <citation type="submission" date="2015-09" db="EMBL/GenBank/DDBJ databases">
        <title>Sorangium comparison.</title>
        <authorList>
            <person name="Zaburannyi N."/>
            <person name="Bunk B."/>
            <person name="Overmann J."/>
            <person name="Mueller R."/>
        </authorList>
    </citation>
    <scope>NUCLEOTIDE SEQUENCE [LARGE SCALE GENOMIC DNA]</scope>
    <source>
        <strain evidence="1 2">So ce26</strain>
    </source>
</reference>
<dbReference type="OrthoDB" id="5521076at2"/>
<name>A0A2L0EWJ9_SORCE</name>
<proteinExistence type="predicted"/>
<dbReference type="Proteomes" id="UP000238348">
    <property type="component" value="Chromosome"/>
</dbReference>
<organism evidence="1 2">
    <name type="scientific">Sorangium cellulosum</name>
    <name type="common">Polyangium cellulosum</name>
    <dbReference type="NCBI Taxonomy" id="56"/>
    <lineage>
        <taxon>Bacteria</taxon>
        <taxon>Pseudomonadati</taxon>
        <taxon>Myxococcota</taxon>
        <taxon>Polyangia</taxon>
        <taxon>Polyangiales</taxon>
        <taxon>Polyangiaceae</taxon>
        <taxon>Sorangium</taxon>
    </lineage>
</organism>
<dbReference type="EMBL" id="CP012673">
    <property type="protein sequence ID" value="AUX43678.1"/>
    <property type="molecule type" value="Genomic_DNA"/>
</dbReference>
<evidence type="ECO:0000313" key="1">
    <source>
        <dbReference type="EMBL" id="AUX43678.1"/>
    </source>
</evidence>
<sequence>MNPKVALAPLAVGPDETVFVNLVHMRGDFVGARLIREGRRMDGVLFLGISVSRPEKDVLFQAIDNAGAEEIAKMVGLRVHEQKQRGRRPSSMGSR</sequence>
<dbReference type="AlphaFoldDB" id="A0A2L0EWJ9"/>